<dbReference type="SUPFAM" id="SSF53955">
    <property type="entry name" value="Lysozyme-like"/>
    <property type="match status" value="1"/>
</dbReference>
<feature type="region of interest" description="Disordered" evidence="1">
    <location>
        <begin position="445"/>
        <end position="488"/>
    </location>
</feature>
<dbReference type="InterPro" id="IPR008258">
    <property type="entry name" value="Transglycosylase_SLT_dom_1"/>
</dbReference>
<dbReference type="SUPFAM" id="SSF54106">
    <property type="entry name" value="LysM domain"/>
    <property type="match status" value="2"/>
</dbReference>
<dbReference type="CDD" id="cd16894">
    <property type="entry name" value="MltD-like"/>
    <property type="match status" value="1"/>
</dbReference>
<dbReference type="Pfam" id="PF01464">
    <property type="entry name" value="SLT"/>
    <property type="match status" value="1"/>
</dbReference>
<protein>
    <submittedName>
        <fullName evidence="3">Glycoside hydrolase family 23</fullName>
    </submittedName>
</protein>
<feature type="domain" description="LysM" evidence="2">
    <location>
        <begin position="383"/>
        <end position="427"/>
    </location>
</feature>
<dbReference type="PANTHER" id="PTHR33734:SF22">
    <property type="entry name" value="MEMBRANE-BOUND LYTIC MUREIN TRANSGLYCOSYLASE D"/>
    <property type="match status" value="1"/>
</dbReference>
<dbReference type="InterPro" id="IPR023346">
    <property type="entry name" value="Lysozyme-like_dom_sf"/>
</dbReference>
<dbReference type="Gene3D" id="1.10.530.10">
    <property type="match status" value="1"/>
</dbReference>
<proteinExistence type="predicted"/>
<dbReference type="SMART" id="SM00257">
    <property type="entry name" value="LysM"/>
    <property type="match status" value="2"/>
</dbReference>
<keyword evidence="4" id="KW-1185">Reference proteome</keyword>
<dbReference type="STRING" id="1727163.AO498_00300"/>
<dbReference type="Pfam" id="PF01476">
    <property type="entry name" value="LysM"/>
    <property type="match status" value="2"/>
</dbReference>
<dbReference type="GO" id="GO:0016787">
    <property type="term" value="F:hydrolase activity"/>
    <property type="evidence" value="ECO:0007669"/>
    <property type="project" value="UniProtKB-KW"/>
</dbReference>
<dbReference type="PROSITE" id="PS51782">
    <property type="entry name" value="LYSM"/>
    <property type="match status" value="2"/>
</dbReference>
<dbReference type="AlphaFoldDB" id="A0A142EI59"/>
<feature type="compositionally biased region" description="Low complexity" evidence="1">
    <location>
        <begin position="281"/>
        <end position="300"/>
    </location>
</feature>
<feature type="compositionally biased region" description="Basic and acidic residues" evidence="1">
    <location>
        <begin position="469"/>
        <end position="478"/>
    </location>
</feature>
<name>A0A142EI59_9BACT</name>
<dbReference type="PANTHER" id="PTHR33734">
    <property type="entry name" value="LYSM DOMAIN-CONTAINING GPI-ANCHORED PROTEIN 2"/>
    <property type="match status" value="1"/>
</dbReference>
<evidence type="ECO:0000313" key="3">
    <source>
        <dbReference type="EMBL" id="AMQ54814.1"/>
    </source>
</evidence>
<feature type="region of interest" description="Disordered" evidence="1">
    <location>
        <begin position="276"/>
        <end position="320"/>
    </location>
</feature>
<dbReference type="InterPro" id="IPR018392">
    <property type="entry name" value="LysM"/>
</dbReference>
<feature type="domain" description="LysM" evidence="2">
    <location>
        <begin position="484"/>
        <end position="528"/>
    </location>
</feature>
<dbReference type="CDD" id="cd00118">
    <property type="entry name" value="LysM"/>
    <property type="match status" value="2"/>
</dbReference>
<keyword evidence="3" id="KW-0378">Hydrolase</keyword>
<dbReference type="InterPro" id="IPR036779">
    <property type="entry name" value="LysM_dom_sf"/>
</dbReference>
<organism evidence="3 4">
    <name type="scientific">Algoriphagus sanaruensis</name>
    <dbReference type="NCBI Taxonomy" id="1727163"/>
    <lineage>
        <taxon>Bacteria</taxon>
        <taxon>Pseudomonadati</taxon>
        <taxon>Bacteroidota</taxon>
        <taxon>Cytophagia</taxon>
        <taxon>Cytophagales</taxon>
        <taxon>Cyclobacteriaceae</taxon>
        <taxon>Algoriphagus</taxon>
    </lineage>
</organism>
<dbReference type="Gene3D" id="3.10.350.10">
    <property type="entry name" value="LysM domain"/>
    <property type="match status" value="2"/>
</dbReference>
<dbReference type="EMBL" id="CP012836">
    <property type="protein sequence ID" value="AMQ54814.1"/>
    <property type="molecule type" value="Genomic_DNA"/>
</dbReference>
<reference evidence="3 4" key="2">
    <citation type="journal article" date="2016" name="Genome Announc.">
        <title>Complete Genome Sequence of Algoriphagus sp. Strain M8-2, Isolated from a Brackish Lake.</title>
        <authorList>
            <person name="Muraguchi Y."/>
            <person name="Kushimoto K."/>
            <person name="Ohtsubo Y."/>
            <person name="Suzuki T."/>
            <person name="Dohra H."/>
            <person name="Kimbara K."/>
            <person name="Shintani M."/>
        </authorList>
    </citation>
    <scope>NUCLEOTIDE SEQUENCE [LARGE SCALE GENOMIC DNA]</scope>
    <source>
        <strain evidence="3 4">M8-2</strain>
    </source>
</reference>
<evidence type="ECO:0000259" key="2">
    <source>
        <dbReference type="PROSITE" id="PS51782"/>
    </source>
</evidence>
<dbReference type="RefSeq" id="WP_067542104.1">
    <property type="nucleotide sequence ID" value="NZ_CP012836.1"/>
</dbReference>
<dbReference type="Proteomes" id="UP000073816">
    <property type="component" value="Chromosome"/>
</dbReference>
<reference evidence="4" key="1">
    <citation type="submission" date="2015-09" db="EMBL/GenBank/DDBJ databases">
        <title>Complete sequence of Algoriphagus sp. M8-2.</title>
        <authorList>
            <person name="Shintani M."/>
        </authorList>
    </citation>
    <scope>NUCLEOTIDE SEQUENCE [LARGE SCALE GENOMIC DNA]</scope>
    <source>
        <strain evidence="4">M8-2</strain>
    </source>
</reference>
<gene>
    <name evidence="3" type="ORF">AO498_00300</name>
</gene>
<feature type="compositionally biased region" description="Polar residues" evidence="1">
    <location>
        <begin position="479"/>
        <end position="488"/>
    </location>
</feature>
<dbReference type="OrthoDB" id="977752at2"/>
<accession>A0A142EI59</accession>
<evidence type="ECO:0000313" key="4">
    <source>
        <dbReference type="Proteomes" id="UP000073816"/>
    </source>
</evidence>
<evidence type="ECO:0000256" key="1">
    <source>
        <dbReference type="SAM" id="MobiDB-lite"/>
    </source>
</evidence>
<dbReference type="PATRIC" id="fig|1727163.4.peg.64"/>
<feature type="compositionally biased region" description="Polar residues" evidence="1">
    <location>
        <begin position="301"/>
        <end position="320"/>
    </location>
</feature>
<dbReference type="KEGG" id="alm:AO498_00300"/>
<sequence>MTSSKPLFILFYLILSIPSIVFGQIPQVPAQLEFADLTISITPQARREIQLDVDAQYRNPSYFKVKQDRVNLFMPIVERELRAVGVPEDLKYLVIQESGLIGDAVSTSNAVGFWQFKQGTAEEVGLRVDGQVDERKSIAASTRGAATYLKKHNGVLNNWMTALVSYQMGLGGAKAYFGNQYSGKKTIEVDRNTHWYFKKYLAHKIAYEGQIGYFASNQQLSEVQIQGPSTFAALAKRFGVSEDHLKEYNKWAVSGKIPAGNHTLYLIKDGKLPVEPTVQKSTGTTPKTTSTASTTKASPSYKQANSYPRISGNTTKANEPNQITVNDLEGVQAAKSASPGRFAEQIGMKEKKFRKLNDLQEEESVEPGKYYYTEKKKTSAEVATHIVQPGESLWSISQKYGIRLATLKSKNRIRKDSELKPGMVLNLQEPRKRGESIPIIQVEDAKPTQQTRIETQAPPVQETSTPSQRIEKEQEVEKPSSTPRYHTVSQGETLFSISRKYSVTVDQLKSWNKIGSNNLISIGQKLIILNP</sequence>